<protein>
    <submittedName>
        <fullName evidence="3">Uncharacterized protein</fullName>
    </submittedName>
</protein>
<reference evidence="3" key="1">
    <citation type="journal article" date="2009" name="Rice">
        <title>De Novo Next Generation Sequencing of Plant Genomes.</title>
        <authorList>
            <person name="Rounsley S."/>
            <person name="Marri P.R."/>
            <person name="Yu Y."/>
            <person name="He R."/>
            <person name="Sisneros N."/>
            <person name="Goicoechea J.L."/>
            <person name="Lee S.J."/>
            <person name="Angelova A."/>
            <person name="Kudrna D."/>
            <person name="Luo M."/>
            <person name="Affourtit J."/>
            <person name="Desany B."/>
            <person name="Knight J."/>
            <person name="Niazi F."/>
            <person name="Egholm M."/>
            <person name="Wing R.A."/>
        </authorList>
    </citation>
    <scope>NUCLEOTIDE SEQUENCE [LARGE SCALE GENOMIC DNA]</scope>
    <source>
        <strain evidence="3">cv. IRGC 105608</strain>
    </source>
</reference>
<dbReference type="Gramene" id="OBART05G25820.1">
    <property type="protein sequence ID" value="OBART05G25820.1"/>
    <property type="gene ID" value="OBART05G25820"/>
</dbReference>
<evidence type="ECO:0000256" key="2">
    <source>
        <dbReference type="SAM" id="SignalP"/>
    </source>
</evidence>
<keyword evidence="2" id="KW-0732">Signal</keyword>
<dbReference type="EnsemblPlants" id="OBART05G25820.1">
    <property type="protein sequence ID" value="OBART05G25820.1"/>
    <property type="gene ID" value="OBART05G25820"/>
</dbReference>
<evidence type="ECO:0000313" key="3">
    <source>
        <dbReference type="EnsemblPlants" id="OBART05G25820.1"/>
    </source>
</evidence>
<dbReference type="STRING" id="65489.A0A0D3GAU2"/>
<feature type="compositionally biased region" description="Low complexity" evidence="1">
    <location>
        <begin position="56"/>
        <end position="66"/>
    </location>
</feature>
<reference evidence="3" key="2">
    <citation type="submission" date="2015-03" db="UniProtKB">
        <authorList>
            <consortium name="EnsemblPlants"/>
        </authorList>
    </citation>
    <scope>IDENTIFICATION</scope>
</reference>
<sequence length="89" mass="8537">MAMVARRFLVAAAAVCLVLAAVLLPYALFGPKPPPSPPPAPSKKPAKGDTSASAEAPAGSADHPAGAAPAAARAAGWGVAALLAAACLL</sequence>
<proteinExistence type="predicted"/>
<dbReference type="PaxDb" id="65489-OBART05G25820.1"/>
<organism evidence="3">
    <name type="scientific">Oryza barthii</name>
    <dbReference type="NCBI Taxonomy" id="65489"/>
    <lineage>
        <taxon>Eukaryota</taxon>
        <taxon>Viridiplantae</taxon>
        <taxon>Streptophyta</taxon>
        <taxon>Embryophyta</taxon>
        <taxon>Tracheophyta</taxon>
        <taxon>Spermatophyta</taxon>
        <taxon>Magnoliopsida</taxon>
        <taxon>Liliopsida</taxon>
        <taxon>Poales</taxon>
        <taxon>Poaceae</taxon>
        <taxon>BOP clade</taxon>
        <taxon>Oryzoideae</taxon>
        <taxon>Oryzeae</taxon>
        <taxon>Oryzinae</taxon>
        <taxon>Oryza</taxon>
    </lineage>
</organism>
<keyword evidence="4" id="KW-1185">Reference proteome</keyword>
<dbReference type="Proteomes" id="UP000026960">
    <property type="component" value="Chromosome 5"/>
</dbReference>
<evidence type="ECO:0000313" key="4">
    <source>
        <dbReference type="Proteomes" id="UP000026960"/>
    </source>
</evidence>
<evidence type="ECO:0000256" key="1">
    <source>
        <dbReference type="SAM" id="MobiDB-lite"/>
    </source>
</evidence>
<dbReference type="AlphaFoldDB" id="A0A0D3GAU2"/>
<name>A0A0D3GAU2_9ORYZ</name>
<dbReference type="HOGENOM" id="CLU_2458340_0_0_1"/>
<feature type="region of interest" description="Disordered" evidence="1">
    <location>
        <begin position="34"/>
        <end position="66"/>
    </location>
</feature>
<accession>A0A0D3GAU2</accession>
<feature type="chain" id="PRO_5002263082" evidence="2">
    <location>
        <begin position="21"/>
        <end position="89"/>
    </location>
</feature>
<feature type="signal peptide" evidence="2">
    <location>
        <begin position="1"/>
        <end position="20"/>
    </location>
</feature>